<accession>A0A1Y0IL13</accession>
<dbReference type="RefSeq" id="WP_087455531.1">
    <property type="nucleotide sequence ID" value="NZ_CP021434.1"/>
</dbReference>
<evidence type="ECO:0000259" key="1">
    <source>
        <dbReference type="PROSITE" id="PS51186"/>
    </source>
</evidence>
<name>A0A1Y0IL13_9BACL</name>
<feature type="domain" description="N-acetyltransferase" evidence="1">
    <location>
        <begin position="15"/>
        <end position="158"/>
    </location>
</feature>
<dbReference type="Pfam" id="PF13302">
    <property type="entry name" value="Acetyltransf_3"/>
    <property type="match status" value="1"/>
</dbReference>
<keyword evidence="3" id="KW-1185">Reference proteome</keyword>
<dbReference type="Proteomes" id="UP000195437">
    <property type="component" value="Chromosome"/>
</dbReference>
<dbReference type="Gene3D" id="3.40.630.30">
    <property type="match status" value="1"/>
</dbReference>
<dbReference type="InterPro" id="IPR000182">
    <property type="entry name" value="GNAT_dom"/>
</dbReference>
<proteinExistence type="predicted"/>
<dbReference type="CDD" id="cd04301">
    <property type="entry name" value="NAT_SF"/>
    <property type="match status" value="1"/>
</dbReference>
<dbReference type="SUPFAM" id="SSF55729">
    <property type="entry name" value="Acyl-CoA N-acyltransferases (Nat)"/>
    <property type="match status" value="1"/>
</dbReference>
<sequence length="160" mass="18204">MFHFTPFPGLVTERLVLRKYRMEDAEQLLRLKPGMKTVDEARGFLERIGKAIEQDESIFWVAAIDDVLVGTVCLWNLERKERKGEIGYELLPEHQGKGLMQEAVAAVLAYGFREMGLEVIEGVTEATNGPSIRLLERAGFERVGVFSENEVLYRMTGLNR</sequence>
<dbReference type="OrthoDB" id="9795206at2"/>
<dbReference type="PANTHER" id="PTHR43792">
    <property type="entry name" value="GNAT FAMILY, PUTATIVE (AFU_ORTHOLOGUE AFUA_3G00765)-RELATED-RELATED"/>
    <property type="match status" value="1"/>
</dbReference>
<dbReference type="AlphaFoldDB" id="A0A1Y0IL13"/>
<gene>
    <name evidence="2" type="ORF">CBW65_03025</name>
</gene>
<dbReference type="KEGG" id="tum:CBW65_03025"/>
<dbReference type="InterPro" id="IPR016181">
    <property type="entry name" value="Acyl_CoA_acyltransferase"/>
</dbReference>
<dbReference type="InterPro" id="IPR051531">
    <property type="entry name" value="N-acetyltransferase"/>
</dbReference>
<dbReference type="PROSITE" id="PS51186">
    <property type="entry name" value="GNAT"/>
    <property type="match status" value="1"/>
</dbReference>
<evidence type="ECO:0000313" key="3">
    <source>
        <dbReference type="Proteomes" id="UP000195437"/>
    </source>
</evidence>
<dbReference type="GO" id="GO:0016747">
    <property type="term" value="F:acyltransferase activity, transferring groups other than amino-acyl groups"/>
    <property type="evidence" value="ECO:0007669"/>
    <property type="project" value="InterPro"/>
</dbReference>
<dbReference type="EMBL" id="CP021434">
    <property type="protein sequence ID" value="ARU60143.1"/>
    <property type="molecule type" value="Genomic_DNA"/>
</dbReference>
<protein>
    <recommendedName>
        <fullName evidence="1">N-acetyltransferase domain-containing protein</fullName>
    </recommendedName>
</protein>
<evidence type="ECO:0000313" key="2">
    <source>
        <dbReference type="EMBL" id="ARU60143.1"/>
    </source>
</evidence>
<organism evidence="2 3">
    <name type="scientific">Tumebacillus avium</name>
    <dbReference type="NCBI Taxonomy" id="1903704"/>
    <lineage>
        <taxon>Bacteria</taxon>
        <taxon>Bacillati</taxon>
        <taxon>Bacillota</taxon>
        <taxon>Bacilli</taxon>
        <taxon>Bacillales</taxon>
        <taxon>Alicyclobacillaceae</taxon>
        <taxon>Tumebacillus</taxon>
    </lineage>
</organism>
<reference evidence="3" key="1">
    <citation type="submission" date="2017-05" db="EMBL/GenBank/DDBJ databases">
        <authorList>
            <person name="Sung H."/>
        </authorList>
    </citation>
    <scope>NUCLEOTIDE SEQUENCE [LARGE SCALE GENOMIC DNA]</scope>
    <source>
        <strain evidence="3">AR23208</strain>
    </source>
</reference>